<name>A0A382TKK8_9ZZZZ</name>
<feature type="non-terminal residue" evidence="1">
    <location>
        <position position="109"/>
    </location>
</feature>
<proteinExistence type="predicted"/>
<protein>
    <submittedName>
        <fullName evidence="1">Uncharacterized protein</fullName>
    </submittedName>
</protein>
<dbReference type="EMBL" id="UINC01137362">
    <property type="protein sequence ID" value="SVD22649.1"/>
    <property type="molecule type" value="Genomic_DNA"/>
</dbReference>
<accession>A0A382TKK8</accession>
<reference evidence="1" key="1">
    <citation type="submission" date="2018-05" db="EMBL/GenBank/DDBJ databases">
        <authorList>
            <person name="Lanie J.A."/>
            <person name="Ng W.-L."/>
            <person name="Kazmierczak K.M."/>
            <person name="Andrzejewski T.M."/>
            <person name="Davidsen T.M."/>
            <person name="Wayne K.J."/>
            <person name="Tettelin H."/>
            <person name="Glass J.I."/>
            <person name="Rusch D."/>
            <person name="Podicherti R."/>
            <person name="Tsui H.-C.T."/>
            <person name="Winkler M.E."/>
        </authorList>
    </citation>
    <scope>NUCLEOTIDE SEQUENCE</scope>
</reference>
<dbReference type="AlphaFoldDB" id="A0A382TKK8"/>
<evidence type="ECO:0000313" key="1">
    <source>
        <dbReference type="EMBL" id="SVD22649.1"/>
    </source>
</evidence>
<sequence length="109" mass="12189">MTMNDYRRAAAKVTAWLDAHFDSAGRCTIEPHEGPFYPKAPYLLNAAGLRTKGARAARWALDHCLDEQGDFTGPGELENRLYAMGWLLLGAVAVERFDLVQVLVQRLLQ</sequence>
<gene>
    <name evidence="1" type="ORF">METZ01_LOCUS375503</name>
</gene>
<organism evidence="1">
    <name type="scientific">marine metagenome</name>
    <dbReference type="NCBI Taxonomy" id="408172"/>
    <lineage>
        <taxon>unclassified sequences</taxon>
        <taxon>metagenomes</taxon>
        <taxon>ecological metagenomes</taxon>
    </lineage>
</organism>